<dbReference type="GO" id="GO:0046983">
    <property type="term" value="F:protein dimerization activity"/>
    <property type="evidence" value="ECO:0007669"/>
    <property type="project" value="InterPro"/>
</dbReference>
<gene>
    <name evidence="7" type="ORF">CB5_LOCUS30799</name>
</gene>
<dbReference type="PROSITE" id="PS50888">
    <property type="entry name" value="BHLH"/>
    <property type="match status" value="1"/>
</dbReference>
<organism evidence="7">
    <name type="scientific">Ananas comosus var. bracteatus</name>
    <name type="common">red pineapple</name>
    <dbReference type="NCBI Taxonomy" id="296719"/>
    <lineage>
        <taxon>Eukaryota</taxon>
        <taxon>Viridiplantae</taxon>
        <taxon>Streptophyta</taxon>
        <taxon>Embryophyta</taxon>
        <taxon>Tracheophyta</taxon>
        <taxon>Spermatophyta</taxon>
        <taxon>Magnoliopsida</taxon>
        <taxon>Liliopsida</taxon>
        <taxon>Poales</taxon>
        <taxon>Bromeliaceae</taxon>
        <taxon>Bromelioideae</taxon>
        <taxon>Ananas</taxon>
    </lineage>
</organism>
<comment type="subcellular location">
    <subcellularLocation>
        <location evidence="1">Nucleus</location>
    </subcellularLocation>
</comment>
<protein>
    <recommendedName>
        <fullName evidence="6">BHLH domain-containing protein</fullName>
    </recommendedName>
</protein>
<dbReference type="InterPro" id="IPR044278">
    <property type="entry name" value="BHLH95-like"/>
</dbReference>
<dbReference type="SUPFAM" id="SSF47459">
    <property type="entry name" value="HLH, helix-loop-helix DNA-binding domain"/>
    <property type="match status" value="1"/>
</dbReference>
<dbReference type="GO" id="GO:0009960">
    <property type="term" value="P:endosperm development"/>
    <property type="evidence" value="ECO:0007669"/>
    <property type="project" value="InterPro"/>
</dbReference>
<dbReference type="InterPro" id="IPR011598">
    <property type="entry name" value="bHLH_dom"/>
</dbReference>
<evidence type="ECO:0000256" key="5">
    <source>
        <dbReference type="ARBA" id="ARBA00023242"/>
    </source>
</evidence>
<evidence type="ECO:0000256" key="2">
    <source>
        <dbReference type="ARBA" id="ARBA00005510"/>
    </source>
</evidence>
<feature type="domain" description="BHLH" evidence="6">
    <location>
        <begin position="75"/>
        <end position="125"/>
    </location>
</feature>
<evidence type="ECO:0000259" key="6">
    <source>
        <dbReference type="PROSITE" id="PS50888"/>
    </source>
</evidence>
<sequence>MEEEGKVDSHGKIHNGPFQIRITPAAEEMIQKLVPGLSSRPQIARRTRKIRATGSATVRAVEELLLQRSWRCRDSDHELHIWTERERRKKMRNMFSNLHALLPQLPPKADKSTIVDEAVNYIKTLQQSLQKLRKKKLDRLRGVVLSDPSSSSIVGFNTANIADPTREGFMAEQGKKWAAMSSPTALSIPHFPFCFQTWSTPNVVLSVAGDDAHISICCPKKPGLFTAALHVMEKHKLEVVSAQVSSDYFRSMYMIHARATRVSDQFPETLMIEEIYKLAVGEMILWIST</sequence>
<dbReference type="EMBL" id="CAJEUB010000056">
    <property type="protein sequence ID" value="CAD1847588.1"/>
    <property type="molecule type" value="Genomic_DNA"/>
</dbReference>
<dbReference type="CDD" id="cd11393">
    <property type="entry name" value="bHLH_AtbHLH_like"/>
    <property type="match status" value="1"/>
</dbReference>
<dbReference type="Gene3D" id="4.10.280.10">
    <property type="entry name" value="Helix-loop-helix DNA-binding domain"/>
    <property type="match status" value="1"/>
</dbReference>
<dbReference type="SMART" id="SM00353">
    <property type="entry name" value="HLH"/>
    <property type="match status" value="1"/>
</dbReference>
<dbReference type="GO" id="GO:0003700">
    <property type="term" value="F:DNA-binding transcription factor activity"/>
    <property type="evidence" value="ECO:0007669"/>
    <property type="project" value="InterPro"/>
</dbReference>
<dbReference type="AlphaFoldDB" id="A0A6V7QXA5"/>
<dbReference type="InterPro" id="IPR045239">
    <property type="entry name" value="bHLH95_bHLH"/>
</dbReference>
<dbReference type="PANTHER" id="PTHR46772">
    <property type="entry name" value="BHLH DOMAIN-CONTAINING PROTEIN"/>
    <property type="match status" value="1"/>
</dbReference>
<dbReference type="InterPro" id="IPR054502">
    <property type="entry name" value="bHLH-TF_ACT-like_plant"/>
</dbReference>
<keyword evidence="3" id="KW-0805">Transcription regulation</keyword>
<keyword evidence="5" id="KW-0539">Nucleus</keyword>
<evidence type="ECO:0000256" key="3">
    <source>
        <dbReference type="ARBA" id="ARBA00023015"/>
    </source>
</evidence>
<dbReference type="Pfam" id="PF22754">
    <property type="entry name" value="bHLH-TF_ACT-like_plant"/>
    <property type="match status" value="1"/>
</dbReference>
<name>A0A6V7QXA5_ANACO</name>
<evidence type="ECO:0000256" key="4">
    <source>
        <dbReference type="ARBA" id="ARBA00023163"/>
    </source>
</evidence>
<evidence type="ECO:0000256" key="1">
    <source>
        <dbReference type="ARBA" id="ARBA00004123"/>
    </source>
</evidence>
<proteinExistence type="inferred from homology"/>
<dbReference type="PANTHER" id="PTHR46772:SF8">
    <property type="entry name" value="TRANSCRIPTION FACTOR BHLH95"/>
    <property type="match status" value="1"/>
</dbReference>
<dbReference type="Pfam" id="PF00010">
    <property type="entry name" value="HLH"/>
    <property type="match status" value="1"/>
</dbReference>
<accession>A0A6V7QXA5</accession>
<keyword evidence="4" id="KW-0804">Transcription</keyword>
<evidence type="ECO:0000313" key="7">
    <source>
        <dbReference type="EMBL" id="CAD1847588.1"/>
    </source>
</evidence>
<reference evidence="7" key="1">
    <citation type="submission" date="2020-07" db="EMBL/GenBank/DDBJ databases">
        <authorList>
            <person name="Lin J."/>
        </authorList>
    </citation>
    <scope>NUCLEOTIDE SEQUENCE</scope>
</reference>
<comment type="similarity">
    <text evidence="2">Belongs to the bHLH protein family.</text>
</comment>
<dbReference type="InterPro" id="IPR036638">
    <property type="entry name" value="HLH_DNA-bd_sf"/>
</dbReference>